<proteinExistence type="predicted"/>
<feature type="transmembrane region" description="Helical" evidence="1">
    <location>
        <begin position="63"/>
        <end position="89"/>
    </location>
</feature>
<dbReference type="RefSeq" id="WP_407285495.1">
    <property type="nucleotide sequence ID" value="NZ_CP147982.1"/>
</dbReference>
<keyword evidence="1" id="KW-0812">Transmembrane</keyword>
<dbReference type="EMBL" id="CP147982">
    <property type="protein sequence ID" value="WXK75411.1"/>
    <property type="molecule type" value="Genomic_DNA"/>
</dbReference>
<name>A0ABZ2QGT9_9ACTN</name>
<dbReference type="Proteomes" id="UP001626628">
    <property type="component" value="Chromosome"/>
</dbReference>
<evidence type="ECO:0000313" key="2">
    <source>
        <dbReference type="EMBL" id="WXK75411.1"/>
    </source>
</evidence>
<gene>
    <name evidence="2" type="ORF">WAB15_05240</name>
</gene>
<reference evidence="2 3" key="1">
    <citation type="submission" date="2024-03" db="EMBL/GenBank/DDBJ databases">
        <title>The complete genome of Streptomyces sirii sp.nov.</title>
        <authorList>
            <person name="Zakalyukina Y.V."/>
            <person name="Belik A.R."/>
            <person name="Biryukov M.V."/>
            <person name="Baturina O.A."/>
            <person name="Kabilov M.R."/>
        </authorList>
    </citation>
    <scope>NUCLEOTIDE SEQUENCE [LARGE SCALE GENOMIC DNA]</scope>
    <source>
        <strain evidence="2 3">BP-8</strain>
    </source>
</reference>
<keyword evidence="1" id="KW-0472">Membrane</keyword>
<organism evidence="2 3">
    <name type="scientific">Streptomyces sirii</name>
    <dbReference type="NCBI Taxonomy" id="3127701"/>
    <lineage>
        <taxon>Bacteria</taxon>
        <taxon>Bacillati</taxon>
        <taxon>Actinomycetota</taxon>
        <taxon>Actinomycetes</taxon>
        <taxon>Kitasatosporales</taxon>
        <taxon>Streptomycetaceae</taxon>
        <taxon>Streptomyces</taxon>
    </lineage>
</organism>
<evidence type="ECO:0000256" key="1">
    <source>
        <dbReference type="SAM" id="Phobius"/>
    </source>
</evidence>
<accession>A0ABZ2QGT9</accession>
<evidence type="ECO:0000313" key="3">
    <source>
        <dbReference type="Proteomes" id="UP001626628"/>
    </source>
</evidence>
<protein>
    <submittedName>
        <fullName evidence="2">Uncharacterized protein</fullName>
    </submittedName>
</protein>
<sequence length="90" mass="9990">MENHEGSDELITQYTASLRDACEDMQTKRQLFTPYGRLLLDEMCQWADRENQQREARVPSVGLVLAAALACLAVLGLWAGLVAFLSYAVG</sequence>
<keyword evidence="3" id="KW-1185">Reference proteome</keyword>
<keyword evidence="1" id="KW-1133">Transmembrane helix</keyword>